<dbReference type="Gene3D" id="2.160.20.10">
    <property type="entry name" value="Single-stranded right-handed beta-helix, Pectin lyase-like"/>
    <property type="match status" value="1"/>
</dbReference>
<evidence type="ECO:0008006" key="2">
    <source>
        <dbReference type="Google" id="ProtNLM"/>
    </source>
</evidence>
<dbReference type="InterPro" id="IPR012334">
    <property type="entry name" value="Pectin_lyas_fold"/>
</dbReference>
<dbReference type="EMBL" id="BARS01006619">
    <property type="protein sequence ID" value="GAF71250.1"/>
    <property type="molecule type" value="Genomic_DNA"/>
</dbReference>
<sequence length="306" mass="33127">MFANAHRITSHKVSAEEYHLNPIGNVYYVRNNGSDNNDGKSPNSSFLTLANAVDTASDWDKIILLASTDTTPYLEEADCPIEITQTGLKILGSLTSERQWGTPAIHSHGTDSLLYINAHQVEIANVAFHMQGAAPAMIEVAQNGNYWRTHIHDCYFGGNNLALCGVVMGNVTGSGYGHGSTVDAPCTVVEDCYFIYINGAAIYMNCGYGSVVRNCSFFMDTGDTGIVYGNNGTSRPHAEILNNRFATSDVSNAFGIKVPNTPSAGYFLVDGNQFLNFADDDHCCEKRTGYMGNNRQGVTDITVATD</sequence>
<name>X0T5A1_9ZZZZ</name>
<organism evidence="1">
    <name type="scientific">marine sediment metagenome</name>
    <dbReference type="NCBI Taxonomy" id="412755"/>
    <lineage>
        <taxon>unclassified sequences</taxon>
        <taxon>metagenomes</taxon>
        <taxon>ecological metagenomes</taxon>
    </lineage>
</organism>
<reference evidence="1" key="1">
    <citation type="journal article" date="2014" name="Front. Microbiol.">
        <title>High frequency of phylogenetically diverse reductive dehalogenase-homologous genes in deep subseafloor sedimentary metagenomes.</title>
        <authorList>
            <person name="Kawai M."/>
            <person name="Futagami T."/>
            <person name="Toyoda A."/>
            <person name="Takaki Y."/>
            <person name="Nishi S."/>
            <person name="Hori S."/>
            <person name="Arai W."/>
            <person name="Tsubouchi T."/>
            <person name="Morono Y."/>
            <person name="Uchiyama I."/>
            <person name="Ito T."/>
            <person name="Fujiyama A."/>
            <person name="Inagaki F."/>
            <person name="Takami H."/>
        </authorList>
    </citation>
    <scope>NUCLEOTIDE SEQUENCE</scope>
    <source>
        <strain evidence="1">Expedition CK06-06</strain>
    </source>
</reference>
<dbReference type="SUPFAM" id="SSF51126">
    <property type="entry name" value="Pectin lyase-like"/>
    <property type="match status" value="1"/>
</dbReference>
<dbReference type="AlphaFoldDB" id="X0T5A1"/>
<proteinExistence type="predicted"/>
<dbReference type="InterPro" id="IPR011050">
    <property type="entry name" value="Pectin_lyase_fold/virulence"/>
</dbReference>
<accession>X0T5A1</accession>
<comment type="caution">
    <text evidence="1">The sequence shown here is derived from an EMBL/GenBank/DDBJ whole genome shotgun (WGS) entry which is preliminary data.</text>
</comment>
<gene>
    <name evidence="1" type="ORF">S01H1_12871</name>
</gene>
<protein>
    <recommendedName>
        <fullName evidence="2">Right handed beta helix domain-containing protein</fullName>
    </recommendedName>
</protein>
<evidence type="ECO:0000313" key="1">
    <source>
        <dbReference type="EMBL" id="GAF71250.1"/>
    </source>
</evidence>